<gene>
    <name evidence="2" type="ORF">CONPUDRAFT_83743</name>
</gene>
<keyword evidence="1" id="KW-0175">Coiled coil</keyword>
<keyword evidence="3" id="KW-1185">Reference proteome</keyword>
<dbReference type="Proteomes" id="UP000053558">
    <property type="component" value="Unassembled WGS sequence"/>
</dbReference>
<comment type="caution">
    <text evidence="2">The sequence shown here is derived from an EMBL/GenBank/DDBJ whole genome shotgun (WGS) entry which is preliminary data.</text>
</comment>
<dbReference type="AlphaFoldDB" id="A0A5M3MG86"/>
<feature type="coiled-coil region" evidence="1">
    <location>
        <begin position="44"/>
        <end position="81"/>
    </location>
</feature>
<dbReference type="KEGG" id="cput:CONPUDRAFT_83743"/>
<dbReference type="EMBL" id="JH711582">
    <property type="protein sequence ID" value="EIW78259.1"/>
    <property type="molecule type" value="Genomic_DNA"/>
</dbReference>
<evidence type="ECO:0000313" key="3">
    <source>
        <dbReference type="Proteomes" id="UP000053558"/>
    </source>
</evidence>
<evidence type="ECO:0000256" key="1">
    <source>
        <dbReference type="SAM" id="Coils"/>
    </source>
</evidence>
<dbReference type="GeneID" id="19210644"/>
<evidence type="ECO:0000313" key="2">
    <source>
        <dbReference type="EMBL" id="EIW78259.1"/>
    </source>
</evidence>
<accession>A0A5M3MG86</accession>
<name>A0A5M3MG86_CONPW</name>
<sequence length="92" mass="10443">MSQLETSFAALNDDEKRIMERLQKLTGSSDSESLVVLQKSVDTLQSLDSKLTILLEENRQLQKEQDELEDQHKRLAALVRSRQAEMAARAGQ</sequence>
<dbReference type="RefSeq" id="XP_007771326.1">
    <property type="nucleotide sequence ID" value="XM_007773136.1"/>
</dbReference>
<protein>
    <submittedName>
        <fullName evidence="2">Uncharacterized protein</fullName>
    </submittedName>
</protein>
<reference evidence="3" key="1">
    <citation type="journal article" date="2012" name="Science">
        <title>The Paleozoic origin of enzymatic lignin decomposition reconstructed from 31 fungal genomes.</title>
        <authorList>
            <person name="Floudas D."/>
            <person name="Binder M."/>
            <person name="Riley R."/>
            <person name="Barry K."/>
            <person name="Blanchette R.A."/>
            <person name="Henrissat B."/>
            <person name="Martinez A.T."/>
            <person name="Otillar R."/>
            <person name="Spatafora J.W."/>
            <person name="Yadav J.S."/>
            <person name="Aerts A."/>
            <person name="Benoit I."/>
            <person name="Boyd A."/>
            <person name="Carlson A."/>
            <person name="Copeland A."/>
            <person name="Coutinho P.M."/>
            <person name="de Vries R.P."/>
            <person name="Ferreira P."/>
            <person name="Findley K."/>
            <person name="Foster B."/>
            <person name="Gaskell J."/>
            <person name="Glotzer D."/>
            <person name="Gorecki P."/>
            <person name="Heitman J."/>
            <person name="Hesse C."/>
            <person name="Hori C."/>
            <person name="Igarashi K."/>
            <person name="Jurgens J.A."/>
            <person name="Kallen N."/>
            <person name="Kersten P."/>
            <person name="Kohler A."/>
            <person name="Kuees U."/>
            <person name="Kumar T.K.A."/>
            <person name="Kuo A."/>
            <person name="LaButti K."/>
            <person name="Larrondo L.F."/>
            <person name="Lindquist E."/>
            <person name="Ling A."/>
            <person name="Lombard V."/>
            <person name="Lucas S."/>
            <person name="Lundell T."/>
            <person name="Martin R."/>
            <person name="McLaughlin D.J."/>
            <person name="Morgenstern I."/>
            <person name="Morin E."/>
            <person name="Murat C."/>
            <person name="Nagy L.G."/>
            <person name="Nolan M."/>
            <person name="Ohm R.A."/>
            <person name="Patyshakuliyeva A."/>
            <person name="Rokas A."/>
            <person name="Ruiz-Duenas F.J."/>
            <person name="Sabat G."/>
            <person name="Salamov A."/>
            <person name="Samejima M."/>
            <person name="Schmutz J."/>
            <person name="Slot J.C."/>
            <person name="St John F."/>
            <person name="Stenlid J."/>
            <person name="Sun H."/>
            <person name="Sun S."/>
            <person name="Syed K."/>
            <person name="Tsang A."/>
            <person name="Wiebenga A."/>
            <person name="Young D."/>
            <person name="Pisabarro A."/>
            <person name="Eastwood D.C."/>
            <person name="Martin F."/>
            <person name="Cullen D."/>
            <person name="Grigoriev I.V."/>
            <person name="Hibbett D.S."/>
        </authorList>
    </citation>
    <scope>NUCLEOTIDE SEQUENCE [LARGE SCALE GENOMIC DNA]</scope>
    <source>
        <strain evidence="3">RWD-64-598 SS2</strain>
    </source>
</reference>
<proteinExistence type="predicted"/>
<organism evidence="2 3">
    <name type="scientific">Coniophora puteana (strain RWD-64-598)</name>
    <name type="common">Brown rot fungus</name>
    <dbReference type="NCBI Taxonomy" id="741705"/>
    <lineage>
        <taxon>Eukaryota</taxon>
        <taxon>Fungi</taxon>
        <taxon>Dikarya</taxon>
        <taxon>Basidiomycota</taxon>
        <taxon>Agaricomycotina</taxon>
        <taxon>Agaricomycetes</taxon>
        <taxon>Agaricomycetidae</taxon>
        <taxon>Boletales</taxon>
        <taxon>Coniophorineae</taxon>
        <taxon>Coniophoraceae</taxon>
        <taxon>Coniophora</taxon>
    </lineage>
</organism>